<evidence type="ECO:0000313" key="1">
    <source>
        <dbReference type="EMBL" id="KAL1270021.1"/>
    </source>
</evidence>
<comment type="caution">
    <text evidence="1">The sequence shown here is derived from an EMBL/GenBank/DDBJ whole genome shotgun (WGS) entry which is preliminary data.</text>
</comment>
<name>A0ABR3MZM4_9TELE</name>
<reference evidence="1 2" key="1">
    <citation type="submission" date="2023-09" db="EMBL/GenBank/DDBJ databases">
        <authorList>
            <person name="Wang M."/>
        </authorList>
    </citation>
    <scope>NUCLEOTIDE SEQUENCE [LARGE SCALE GENOMIC DNA]</scope>
    <source>
        <strain evidence="1">GT-2023</strain>
        <tissue evidence="1">Liver</tissue>
    </source>
</reference>
<keyword evidence="2" id="KW-1185">Reference proteome</keyword>
<organism evidence="1 2">
    <name type="scientific">Cirrhinus molitorella</name>
    <name type="common">mud carp</name>
    <dbReference type="NCBI Taxonomy" id="172907"/>
    <lineage>
        <taxon>Eukaryota</taxon>
        <taxon>Metazoa</taxon>
        <taxon>Chordata</taxon>
        <taxon>Craniata</taxon>
        <taxon>Vertebrata</taxon>
        <taxon>Euteleostomi</taxon>
        <taxon>Actinopterygii</taxon>
        <taxon>Neopterygii</taxon>
        <taxon>Teleostei</taxon>
        <taxon>Ostariophysi</taxon>
        <taxon>Cypriniformes</taxon>
        <taxon>Cyprinidae</taxon>
        <taxon>Labeoninae</taxon>
        <taxon>Labeonini</taxon>
        <taxon>Cirrhinus</taxon>
    </lineage>
</organism>
<proteinExistence type="predicted"/>
<evidence type="ECO:0000313" key="2">
    <source>
        <dbReference type="Proteomes" id="UP001558613"/>
    </source>
</evidence>
<sequence length="89" mass="10391">MLTELTTEPLRWQNYDQTPVLLSPPSHPGHRVDSFRKMKMEQCKSSQDRRWVTRVCSFRSFKTTIHGPRTPRQTPVPSPVLLNTRKIAC</sequence>
<accession>A0ABR3MZM4</accession>
<dbReference type="EMBL" id="JAYMGO010000008">
    <property type="protein sequence ID" value="KAL1270021.1"/>
    <property type="molecule type" value="Genomic_DNA"/>
</dbReference>
<protein>
    <submittedName>
        <fullName evidence="1">Uncharacterized protein</fullName>
    </submittedName>
</protein>
<gene>
    <name evidence="1" type="ORF">QQF64_032310</name>
</gene>
<dbReference type="Proteomes" id="UP001558613">
    <property type="component" value="Unassembled WGS sequence"/>
</dbReference>